<dbReference type="CDD" id="cd00519">
    <property type="entry name" value="Lipase_3"/>
    <property type="match status" value="1"/>
</dbReference>
<dbReference type="KEGG" id="rsx:RhiXN_04980"/>
<reference evidence="4" key="1">
    <citation type="submission" date="2020-05" db="EMBL/GenBank/DDBJ databases">
        <title>Evolutionary and genomic comparisons of hybrid uninucleate and nonhybrid Rhizoctonia fungi.</title>
        <authorList>
            <person name="Li C."/>
            <person name="Chen X."/>
        </authorList>
    </citation>
    <scope>NUCLEOTIDE SEQUENCE</scope>
    <source>
        <strain evidence="4">AG-1 IA</strain>
    </source>
</reference>
<dbReference type="Gene3D" id="1.10.246.120">
    <property type="match status" value="1"/>
</dbReference>
<evidence type="ECO:0000313" key="5">
    <source>
        <dbReference type="Proteomes" id="UP000650533"/>
    </source>
</evidence>
<dbReference type="PANTHER" id="PTHR23101:SF25">
    <property type="entry name" value="GTPASE-ACTIVATING PROTEIN AND VPS9 DOMAIN-CONTAINING PROTEIN 1"/>
    <property type="match status" value="1"/>
</dbReference>
<dbReference type="Gene3D" id="1.20.1050.80">
    <property type="entry name" value="VPS9 domain"/>
    <property type="match status" value="1"/>
</dbReference>
<accession>A0A8H8SUD3</accession>
<feature type="compositionally biased region" description="Low complexity" evidence="1">
    <location>
        <begin position="113"/>
        <end position="122"/>
    </location>
</feature>
<dbReference type="SMART" id="SM00167">
    <property type="entry name" value="VPS9"/>
    <property type="match status" value="1"/>
</dbReference>
<dbReference type="SUPFAM" id="SSF46934">
    <property type="entry name" value="UBA-like"/>
    <property type="match status" value="1"/>
</dbReference>
<dbReference type="EMBL" id="CP059659">
    <property type="protein sequence ID" value="QRW16978.1"/>
    <property type="molecule type" value="Genomic_DNA"/>
</dbReference>
<dbReference type="InterPro" id="IPR029058">
    <property type="entry name" value="AB_hydrolase_fold"/>
</dbReference>
<dbReference type="RefSeq" id="XP_043177215.1">
    <property type="nucleotide sequence ID" value="XM_043324796.1"/>
</dbReference>
<feature type="domain" description="VPS9" evidence="3">
    <location>
        <begin position="378"/>
        <end position="548"/>
    </location>
</feature>
<proteinExistence type="predicted"/>
<feature type="compositionally biased region" description="Polar residues" evidence="1">
    <location>
        <begin position="16"/>
        <end position="26"/>
    </location>
</feature>
<sequence length="1123" mass="120199">MDSPKPTRVDSPNVPPDTQASGTVLNIEQKEEASNGKVGFDGSSRANDHSAHVSDVSSRSKDDSSTNATRAPYPGNPLVVVENAQSPSEPPRLALVTDIEIPQNFDFPNTAIAGSPPSSAAPKPRYNSAVVDEFDPLAKPKSPKTPVSGRPSTPTQGRPLNPSQGRAPTPTGSQGRGQTPIARSDQAGQRPPTPTSASATVATFPSIASIARSLISRPNSPITSSRPEFPGGSPTSKSPSLPHSPATRTRPIQPSNLATSSEQPQTPTTPDPEQFDFQKFLDQLKSRPADPVAKYLRSFLHNFSKKNFTVNDQIKFVHDFLVFISARMRECEIWKKAGEVEFDNAVEGMEKLVMNRIYEFTFTPQIARSGRPVTTDDLERDRVLKQRIALFQWIKPEHLDIPMTLKDQGESEITPSSPLLRRTHLRRMLKSPRIAKSAWGSYCLLSRSEMNKIDHYKAPRDKLICVLNSCKVIFGLIRHLRGDEGADSFIPLLIFVLIRANPEHLLSNIEYINRFRRTSKLQSEAGYYLSSLMGAVSFIETMDHTSLSNITQEDFEKNVEQAIQALPPSPDPSSPAIAPAVVSSRSTASDLSQLSSASGSSSIGEESARTLQLPQVAAIAEDTRKFLERTGESLSKPLNAIGRIFSEVLDDEPRSPSSGYPGSSQAVYRPRSGQPGAMGDSNTQTGLLPPLQFHNLGFDTSNPTTPNGGPPPTHPVSRATTPLDFSAMQAEIDRAHAAAADAARATLHQIFPTMDKEVTDMVLEANNGDLGRSIDKLLEMSHVSPALFRSVYGSNLAGSVGICVDSAQRMQRSGHLPARSMFSTVSASLCALFLLPLVTYAAPTNVPRAGVTALAASQVAAYKPYTLLTRAGYCPASKTATWSCGTPCTSLSGFVPYASGGDGVVTPYWYVGYYPAISSVVVANQGTDPSKFVPLLIDGDFILDGFDSALFPGLPTTLKAHGGFLDAQGRGASAKLAAVKKALATYPGATVATVGHSLGGAISLLDAVYLKRQISGIKLKVVTYGQPRVGNSAFASWVDANLSDVSRITNEKDIVPIVPGRGLGFAHSSGEKHILAPGSWVACAGQDNTDGQCTTGVVSNILVGDVNDHGGPYEGIHVGSDEC</sequence>
<evidence type="ECO:0000259" key="2">
    <source>
        <dbReference type="PROSITE" id="PS51140"/>
    </source>
</evidence>
<dbReference type="InterPro" id="IPR002921">
    <property type="entry name" value="Fungal_lipase-type"/>
</dbReference>
<organism evidence="4 5">
    <name type="scientific">Rhizoctonia solani</name>
    <dbReference type="NCBI Taxonomy" id="456999"/>
    <lineage>
        <taxon>Eukaryota</taxon>
        <taxon>Fungi</taxon>
        <taxon>Dikarya</taxon>
        <taxon>Basidiomycota</taxon>
        <taxon>Agaricomycotina</taxon>
        <taxon>Agaricomycetes</taxon>
        <taxon>Cantharellales</taxon>
        <taxon>Ceratobasidiaceae</taxon>
        <taxon>Rhizoctonia</taxon>
    </lineage>
</organism>
<dbReference type="GO" id="GO:0043130">
    <property type="term" value="F:ubiquitin binding"/>
    <property type="evidence" value="ECO:0007669"/>
    <property type="project" value="InterPro"/>
</dbReference>
<dbReference type="Pfam" id="PF18151">
    <property type="entry name" value="DUF5601"/>
    <property type="match status" value="1"/>
</dbReference>
<feature type="compositionally biased region" description="Polar residues" evidence="1">
    <location>
        <begin position="233"/>
        <end position="258"/>
    </location>
</feature>
<dbReference type="SMART" id="SM00546">
    <property type="entry name" value="CUE"/>
    <property type="match status" value="1"/>
</dbReference>
<dbReference type="InterPro" id="IPR003123">
    <property type="entry name" value="VPS9"/>
</dbReference>
<dbReference type="GeneID" id="67027259"/>
<dbReference type="AlphaFoldDB" id="A0A8H8SUD3"/>
<dbReference type="InterPro" id="IPR037191">
    <property type="entry name" value="VPS9_dom_sf"/>
</dbReference>
<feature type="region of interest" description="Disordered" evidence="1">
    <location>
        <begin position="649"/>
        <end position="720"/>
    </location>
</feature>
<dbReference type="PROSITE" id="PS51140">
    <property type="entry name" value="CUE"/>
    <property type="match status" value="1"/>
</dbReference>
<dbReference type="InterPro" id="IPR009060">
    <property type="entry name" value="UBA-like_sf"/>
</dbReference>
<dbReference type="GO" id="GO:0031267">
    <property type="term" value="F:small GTPase binding"/>
    <property type="evidence" value="ECO:0007669"/>
    <property type="project" value="TreeGrafter"/>
</dbReference>
<feature type="region of interest" description="Disordered" evidence="1">
    <location>
        <begin position="215"/>
        <end position="274"/>
    </location>
</feature>
<name>A0A8H8SUD3_9AGAM</name>
<dbReference type="SUPFAM" id="SSF53474">
    <property type="entry name" value="alpha/beta-Hydrolases"/>
    <property type="match status" value="1"/>
</dbReference>
<feature type="domain" description="CUE" evidence="2">
    <location>
        <begin position="739"/>
        <end position="782"/>
    </location>
</feature>
<dbReference type="CDD" id="cd14279">
    <property type="entry name" value="CUE"/>
    <property type="match status" value="1"/>
</dbReference>
<protein>
    <submittedName>
        <fullName evidence="4">Vacuolar protein sorting-associated protein 9a</fullName>
    </submittedName>
</protein>
<dbReference type="InterPro" id="IPR045046">
    <property type="entry name" value="Vps9-like"/>
</dbReference>
<dbReference type="SUPFAM" id="SSF109993">
    <property type="entry name" value="VPS9 domain"/>
    <property type="match status" value="1"/>
</dbReference>
<feature type="compositionally biased region" description="Low complexity" evidence="1">
    <location>
        <begin position="259"/>
        <end position="274"/>
    </location>
</feature>
<dbReference type="Pfam" id="PF02845">
    <property type="entry name" value="CUE"/>
    <property type="match status" value="1"/>
</dbReference>
<dbReference type="Pfam" id="PF02204">
    <property type="entry name" value="VPS9"/>
    <property type="match status" value="1"/>
</dbReference>
<dbReference type="InterPro" id="IPR003892">
    <property type="entry name" value="CUE"/>
</dbReference>
<evidence type="ECO:0000313" key="4">
    <source>
        <dbReference type="EMBL" id="QRW16978.1"/>
    </source>
</evidence>
<dbReference type="GO" id="GO:0030139">
    <property type="term" value="C:endocytic vesicle"/>
    <property type="evidence" value="ECO:0007669"/>
    <property type="project" value="TreeGrafter"/>
</dbReference>
<dbReference type="GO" id="GO:0016192">
    <property type="term" value="P:vesicle-mediated transport"/>
    <property type="evidence" value="ECO:0007669"/>
    <property type="project" value="InterPro"/>
</dbReference>
<dbReference type="InterPro" id="IPR041545">
    <property type="entry name" value="DUF5601"/>
</dbReference>
<evidence type="ECO:0000256" key="1">
    <source>
        <dbReference type="SAM" id="MobiDB-lite"/>
    </source>
</evidence>
<feature type="region of interest" description="Disordered" evidence="1">
    <location>
        <begin position="1"/>
        <end position="203"/>
    </location>
</feature>
<feature type="compositionally biased region" description="Basic and acidic residues" evidence="1">
    <location>
        <begin position="46"/>
        <end position="64"/>
    </location>
</feature>
<dbReference type="PROSITE" id="PS51205">
    <property type="entry name" value="VPS9"/>
    <property type="match status" value="1"/>
</dbReference>
<dbReference type="Proteomes" id="UP000650533">
    <property type="component" value="Chromosome 2"/>
</dbReference>
<dbReference type="Gene3D" id="3.40.50.1820">
    <property type="entry name" value="alpha/beta hydrolase"/>
    <property type="match status" value="1"/>
</dbReference>
<feature type="compositionally biased region" description="Low complexity" evidence="1">
    <location>
        <begin position="655"/>
        <end position="664"/>
    </location>
</feature>
<gene>
    <name evidence="4" type="ORF">RhiXN_04980</name>
</gene>
<dbReference type="GO" id="GO:0005085">
    <property type="term" value="F:guanyl-nucleotide exchange factor activity"/>
    <property type="evidence" value="ECO:0007669"/>
    <property type="project" value="InterPro"/>
</dbReference>
<dbReference type="GO" id="GO:0006629">
    <property type="term" value="P:lipid metabolic process"/>
    <property type="evidence" value="ECO:0007669"/>
    <property type="project" value="InterPro"/>
</dbReference>
<feature type="compositionally biased region" description="Polar residues" evidence="1">
    <location>
        <begin position="150"/>
        <end position="177"/>
    </location>
</feature>
<dbReference type="Gene3D" id="1.10.8.10">
    <property type="entry name" value="DNA helicase RuvA subunit, C-terminal domain"/>
    <property type="match status" value="1"/>
</dbReference>
<dbReference type="Pfam" id="PF01764">
    <property type="entry name" value="Lipase_3"/>
    <property type="match status" value="1"/>
</dbReference>
<dbReference type="GO" id="GO:0005829">
    <property type="term" value="C:cytosol"/>
    <property type="evidence" value="ECO:0007669"/>
    <property type="project" value="TreeGrafter"/>
</dbReference>
<dbReference type="PANTHER" id="PTHR23101">
    <property type="entry name" value="RAB GDP/GTP EXCHANGE FACTOR"/>
    <property type="match status" value="1"/>
</dbReference>
<evidence type="ECO:0000259" key="3">
    <source>
        <dbReference type="PROSITE" id="PS51205"/>
    </source>
</evidence>